<accession>J9FSI1</accession>
<evidence type="ECO:0000313" key="1">
    <source>
        <dbReference type="EMBL" id="EJW97916.1"/>
    </source>
</evidence>
<dbReference type="AlphaFoldDB" id="J9FSI1"/>
<name>J9FSI1_9ZZZZ</name>
<proteinExistence type="predicted"/>
<gene>
    <name evidence="1" type="ORF">EVA_13976</name>
</gene>
<dbReference type="EMBL" id="AMCI01004519">
    <property type="protein sequence ID" value="EJW97916.1"/>
    <property type="molecule type" value="Genomic_DNA"/>
</dbReference>
<organism evidence="1">
    <name type="scientific">gut metagenome</name>
    <dbReference type="NCBI Taxonomy" id="749906"/>
    <lineage>
        <taxon>unclassified sequences</taxon>
        <taxon>metagenomes</taxon>
        <taxon>organismal metagenomes</taxon>
    </lineage>
</organism>
<comment type="caution">
    <text evidence="1">The sequence shown here is derived from an EMBL/GenBank/DDBJ whole genome shotgun (WGS) entry which is preliminary data.</text>
</comment>
<sequence>MTVVHLTTCFSPTVSLWTKRVKRCLSRRVTSFVRRK</sequence>
<protein>
    <submittedName>
        <fullName evidence="1">Uncharacterized protein</fullName>
    </submittedName>
</protein>
<reference evidence="1" key="1">
    <citation type="journal article" date="2012" name="PLoS ONE">
        <title>Gene sets for utilization of primary and secondary nutrition supplies in the distal gut of endangered iberian lynx.</title>
        <authorList>
            <person name="Alcaide M."/>
            <person name="Messina E."/>
            <person name="Richter M."/>
            <person name="Bargiela R."/>
            <person name="Peplies J."/>
            <person name="Huws S.A."/>
            <person name="Newbold C.J."/>
            <person name="Golyshin P.N."/>
            <person name="Simon M.A."/>
            <person name="Lopez G."/>
            <person name="Yakimov M.M."/>
            <person name="Ferrer M."/>
        </authorList>
    </citation>
    <scope>NUCLEOTIDE SEQUENCE</scope>
</reference>